<dbReference type="RefSeq" id="WP_130277217.1">
    <property type="nucleotide sequence ID" value="NZ_SGXG01000001.1"/>
</dbReference>
<feature type="compositionally biased region" description="Polar residues" evidence="1">
    <location>
        <begin position="525"/>
        <end position="539"/>
    </location>
</feature>
<dbReference type="Gene3D" id="1.10.530.10">
    <property type="match status" value="1"/>
</dbReference>
<dbReference type="Pfam" id="PF01464">
    <property type="entry name" value="SLT"/>
    <property type="match status" value="1"/>
</dbReference>
<evidence type="ECO:0000259" key="3">
    <source>
        <dbReference type="PROSITE" id="PS51782"/>
    </source>
</evidence>
<reference evidence="4 5" key="1">
    <citation type="submission" date="2019-02" db="EMBL/GenBank/DDBJ databases">
        <title>Genomic Encyclopedia of Archaeal and Bacterial Type Strains, Phase II (KMG-II): from individual species to whole genera.</title>
        <authorList>
            <person name="Goeker M."/>
        </authorList>
    </citation>
    <scope>NUCLEOTIDE SEQUENCE [LARGE SCALE GENOMIC DNA]</scope>
    <source>
        <strain evidence="4 5">DSM 21411</strain>
    </source>
</reference>
<dbReference type="InterPro" id="IPR036779">
    <property type="entry name" value="LysM_dom_sf"/>
</dbReference>
<keyword evidence="5" id="KW-1185">Reference proteome</keyword>
<dbReference type="SUPFAM" id="SSF54106">
    <property type="entry name" value="LysM domain"/>
    <property type="match status" value="3"/>
</dbReference>
<dbReference type="PANTHER" id="PTHR33734:SF22">
    <property type="entry name" value="MEMBRANE-BOUND LYTIC MUREIN TRANSGLYCOSYLASE D"/>
    <property type="match status" value="1"/>
</dbReference>
<dbReference type="Gene3D" id="3.10.350.10">
    <property type="entry name" value="LysM domain"/>
    <property type="match status" value="3"/>
</dbReference>
<dbReference type="Proteomes" id="UP000292209">
    <property type="component" value="Unassembled WGS sequence"/>
</dbReference>
<dbReference type="GO" id="GO:0008932">
    <property type="term" value="F:lytic endotransglycosylase activity"/>
    <property type="evidence" value="ECO:0007669"/>
    <property type="project" value="TreeGrafter"/>
</dbReference>
<keyword evidence="2" id="KW-0732">Signal</keyword>
<evidence type="ECO:0000256" key="2">
    <source>
        <dbReference type="SAM" id="SignalP"/>
    </source>
</evidence>
<feature type="region of interest" description="Disordered" evidence="1">
    <location>
        <begin position="284"/>
        <end position="320"/>
    </location>
</feature>
<dbReference type="OrthoDB" id="977752at2"/>
<evidence type="ECO:0000313" key="5">
    <source>
        <dbReference type="Proteomes" id="UP000292209"/>
    </source>
</evidence>
<dbReference type="CDD" id="cd00118">
    <property type="entry name" value="LysM"/>
    <property type="match status" value="3"/>
</dbReference>
<feature type="compositionally biased region" description="Polar residues" evidence="1">
    <location>
        <begin position="452"/>
        <end position="462"/>
    </location>
</feature>
<name>A0A4V2F745_9BACT</name>
<gene>
    <name evidence="4" type="ORF">BC751_4196</name>
</gene>
<evidence type="ECO:0000313" key="4">
    <source>
        <dbReference type="EMBL" id="RZS98539.1"/>
    </source>
</evidence>
<dbReference type="CDD" id="cd16894">
    <property type="entry name" value="MltD-like"/>
    <property type="match status" value="1"/>
</dbReference>
<protein>
    <submittedName>
        <fullName evidence="4">Membrane-bound lytic murein transglycosylase D</fullName>
    </submittedName>
</protein>
<dbReference type="AlphaFoldDB" id="A0A4V2F745"/>
<feature type="compositionally biased region" description="Polar residues" evidence="1">
    <location>
        <begin position="310"/>
        <end position="320"/>
    </location>
</feature>
<feature type="domain" description="LysM" evidence="3">
    <location>
        <begin position="542"/>
        <end position="585"/>
    </location>
</feature>
<organism evidence="4 5">
    <name type="scientific">Cecembia calidifontis</name>
    <dbReference type="NCBI Taxonomy" id="1187080"/>
    <lineage>
        <taxon>Bacteria</taxon>
        <taxon>Pseudomonadati</taxon>
        <taxon>Bacteroidota</taxon>
        <taxon>Cytophagia</taxon>
        <taxon>Cytophagales</taxon>
        <taxon>Cyclobacteriaceae</taxon>
        <taxon>Cecembia</taxon>
    </lineage>
</organism>
<feature type="signal peptide" evidence="2">
    <location>
        <begin position="1"/>
        <end position="27"/>
    </location>
</feature>
<sequence>MKNKKSQLFRNPYIQILFLFFSFETMAQVPQVPKEMRFADLTIRINEQARREIQLDVDALHRNQIYFKSKADRANLYLPLVERELRESGVPEDFKYLVIQESSLIPDAVSSSNAVGFWQFKQGTAEEVFLRVDNQIDERKNIVSSTRGAALYLKKNNAQFDNWMCALVSYQMGLGGAKAYFGSQFNGKKVIDVDRNSHWYFKKFLAHKVAFENHAGANFVSNTGYLEEVRVQGPSSLRDLSSRLGVSEEHLREYNKWIGRGDIPSDKTYSVVFLRQGTPPARPIVAQRESSSAGSPQQTQALSTGFPRISGNQQSATSPNQIKVNNIDGVRAANSVSQASFAEQIGMKPNKFRKLNDLGKNDPVVAGQYYYLDKKATKADVANHVVMPGETLWSISQKYGIRLAALKAKNRIRDDIDLSPGMILNLQEPRKRGEDFVMVSGSEYRKMLEALSTSQAQANTPATSIVSQPSTPTSQPSTSVTPGTAPATRSSEPVRTEPSRTETARNEPIRTETAAPVRSAEPVRSTETVNRPQPSNATAGRTVHTVSPGETLFRISQNYGVSVDDLKRWNNLPDNTIKVGQEIIINRSAAPTQSVSSIPNRSTSSGTIIHTVSPGETLFRLSQNYGVSVDDIKKWNNLPDNTIQVGQKITIIKP</sequence>
<dbReference type="Pfam" id="PF01476">
    <property type="entry name" value="LysM"/>
    <property type="match status" value="3"/>
</dbReference>
<feature type="domain" description="LysM" evidence="3">
    <location>
        <begin position="382"/>
        <end position="426"/>
    </location>
</feature>
<dbReference type="PROSITE" id="PS51782">
    <property type="entry name" value="LYSM"/>
    <property type="match status" value="3"/>
</dbReference>
<dbReference type="InterPro" id="IPR008258">
    <property type="entry name" value="Transglycosylase_SLT_dom_1"/>
</dbReference>
<dbReference type="InterPro" id="IPR018392">
    <property type="entry name" value="LysM"/>
</dbReference>
<dbReference type="InterPro" id="IPR023346">
    <property type="entry name" value="Lysozyme-like_dom_sf"/>
</dbReference>
<feature type="compositionally biased region" description="Low complexity" evidence="1">
    <location>
        <begin position="463"/>
        <end position="484"/>
    </location>
</feature>
<feature type="compositionally biased region" description="Basic and acidic residues" evidence="1">
    <location>
        <begin position="492"/>
        <end position="510"/>
    </location>
</feature>
<evidence type="ECO:0000256" key="1">
    <source>
        <dbReference type="SAM" id="MobiDB-lite"/>
    </source>
</evidence>
<feature type="region of interest" description="Disordered" evidence="1">
    <location>
        <begin position="452"/>
        <end position="543"/>
    </location>
</feature>
<proteinExistence type="predicted"/>
<feature type="domain" description="LysM" evidence="3">
    <location>
        <begin position="608"/>
        <end position="651"/>
    </location>
</feature>
<feature type="chain" id="PRO_5021017239" evidence="2">
    <location>
        <begin position="28"/>
        <end position="654"/>
    </location>
</feature>
<accession>A0A4V2F745</accession>
<dbReference type="SUPFAM" id="SSF53955">
    <property type="entry name" value="Lysozyme-like"/>
    <property type="match status" value="1"/>
</dbReference>
<comment type="caution">
    <text evidence="4">The sequence shown here is derived from an EMBL/GenBank/DDBJ whole genome shotgun (WGS) entry which is preliminary data.</text>
</comment>
<dbReference type="SMART" id="SM00257">
    <property type="entry name" value="LysM"/>
    <property type="match status" value="3"/>
</dbReference>
<dbReference type="EMBL" id="SGXG01000001">
    <property type="protein sequence ID" value="RZS98539.1"/>
    <property type="molecule type" value="Genomic_DNA"/>
</dbReference>
<dbReference type="PANTHER" id="PTHR33734">
    <property type="entry name" value="LYSM DOMAIN-CONTAINING GPI-ANCHORED PROTEIN 2"/>
    <property type="match status" value="1"/>
</dbReference>
<feature type="compositionally biased region" description="Polar residues" evidence="1">
    <location>
        <begin position="288"/>
        <end position="303"/>
    </location>
</feature>